<organism evidence="1 2">
    <name type="scientific">Paraburkholderia sejongensis</name>
    <dbReference type="NCBI Taxonomy" id="2886946"/>
    <lineage>
        <taxon>Bacteria</taxon>
        <taxon>Pseudomonadati</taxon>
        <taxon>Pseudomonadota</taxon>
        <taxon>Betaproteobacteria</taxon>
        <taxon>Burkholderiales</taxon>
        <taxon>Burkholderiaceae</taxon>
        <taxon>Paraburkholderia</taxon>
    </lineage>
</organism>
<reference evidence="1 2" key="1">
    <citation type="submission" date="2021-11" db="EMBL/GenBank/DDBJ databases">
        <authorList>
            <person name="Oh E.-T."/>
            <person name="Kim S.-B."/>
        </authorList>
    </citation>
    <scope>NUCLEOTIDE SEQUENCE [LARGE SCALE GENOMIC DNA]</scope>
    <source>
        <strain evidence="1 2">MMS20-SJTR3</strain>
    </source>
</reference>
<evidence type="ECO:0000313" key="2">
    <source>
        <dbReference type="Proteomes" id="UP001431019"/>
    </source>
</evidence>
<dbReference type="RefSeq" id="WP_230512710.1">
    <property type="nucleotide sequence ID" value="NZ_JAJITD010000017.1"/>
</dbReference>
<comment type="caution">
    <text evidence="1">The sequence shown here is derived from an EMBL/GenBank/DDBJ whole genome shotgun (WGS) entry which is preliminary data.</text>
</comment>
<proteinExistence type="predicted"/>
<sequence>MLSPIALNLIIKHFDSIDRALSSKLARTSRPWDEAAINFLFTDLFDEKVQEEYSLIYPLKKLRKKLNKIDEKTSVELQIDAHSYSSAVEHYVTQSDIGLVIEYRDTFRSTKSRTSAWLLQAKRAFPISKVPLEYSSRSKFSSTDAEQQQRIDELRKFVGEDFIKYLLYCPRPEFLDDEERYVLSYLRREATGDSIFDYALGLELRDDIMNGSPTVAAGVFVSNTNAPPKDVAGVHQGLFKSNMPLSWFIAHHFTAESYYRYDDILTQAHDNDLALKIVTGDESVIHDIGKHFGKELEFQIFPPVTITVTVTDGLDLPNRRG</sequence>
<name>A0ABS8K2I4_9BURK</name>
<accession>A0ABS8K2I4</accession>
<keyword evidence="2" id="KW-1185">Reference proteome</keyword>
<dbReference type="EMBL" id="JAJITD010000017">
    <property type="protein sequence ID" value="MCC8396367.1"/>
    <property type="molecule type" value="Genomic_DNA"/>
</dbReference>
<protein>
    <submittedName>
        <fullName evidence="1">Uncharacterized protein</fullName>
    </submittedName>
</protein>
<dbReference type="Proteomes" id="UP001431019">
    <property type="component" value="Unassembled WGS sequence"/>
</dbReference>
<gene>
    <name evidence="1" type="ORF">LJ656_27630</name>
</gene>
<evidence type="ECO:0000313" key="1">
    <source>
        <dbReference type="EMBL" id="MCC8396367.1"/>
    </source>
</evidence>